<dbReference type="CDD" id="cd16913">
    <property type="entry name" value="YkuD_like"/>
    <property type="match status" value="1"/>
</dbReference>
<evidence type="ECO:0000256" key="6">
    <source>
        <dbReference type="ARBA" id="ARBA00023316"/>
    </source>
</evidence>
<dbReference type="UniPathway" id="UPA00219"/>
<evidence type="ECO:0000313" key="11">
    <source>
        <dbReference type="EMBL" id="EIM72361.1"/>
    </source>
</evidence>
<evidence type="ECO:0000256" key="2">
    <source>
        <dbReference type="ARBA" id="ARBA00005992"/>
    </source>
</evidence>
<dbReference type="PROSITE" id="PS51257">
    <property type="entry name" value="PROKAR_LIPOPROTEIN"/>
    <property type="match status" value="1"/>
</dbReference>
<dbReference type="STRING" id="204799.GCA_001696575_02770"/>
<evidence type="ECO:0000256" key="4">
    <source>
        <dbReference type="ARBA" id="ARBA00022960"/>
    </source>
</evidence>
<feature type="chain" id="PRO_5003700137" description="L,D-TPase catalytic domain-containing protein" evidence="9">
    <location>
        <begin position="19"/>
        <end position="462"/>
    </location>
</feature>
<comment type="pathway">
    <text evidence="1 7">Cell wall biogenesis; peptidoglycan biosynthesis.</text>
</comment>
<feature type="region of interest" description="Disordered" evidence="8">
    <location>
        <begin position="424"/>
        <end position="462"/>
    </location>
</feature>
<feature type="signal peptide" evidence="9">
    <location>
        <begin position="1"/>
        <end position="18"/>
    </location>
</feature>
<dbReference type="PATRIC" id="fig|1189611.3.peg.4057"/>
<dbReference type="SUPFAM" id="SSF141523">
    <property type="entry name" value="L,D-transpeptidase catalytic domain-like"/>
    <property type="match status" value="1"/>
</dbReference>
<dbReference type="Proteomes" id="UP000004622">
    <property type="component" value="Unassembled WGS sequence"/>
</dbReference>
<dbReference type="Pfam" id="PF03734">
    <property type="entry name" value="YkuD"/>
    <property type="match status" value="1"/>
</dbReference>
<keyword evidence="6 7" id="KW-0961">Cell wall biogenesis/degradation</keyword>
<protein>
    <recommendedName>
        <fullName evidence="10">L,D-TPase catalytic domain-containing protein</fullName>
    </recommendedName>
</protein>
<evidence type="ECO:0000256" key="5">
    <source>
        <dbReference type="ARBA" id="ARBA00022984"/>
    </source>
</evidence>
<dbReference type="EMBL" id="AJXZ01000055">
    <property type="protein sequence ID" value="EIM72361.1"/>
    <property type="molecule type" value="Genomic_DNA"/>
</dbReference>
<reference evidence="11 12" key="1">
    <citation type="journal article" date="2012" name="J. Bacteriol.">
        <title>Genome Sequence of Nitratireductor aquibiodomus Strain RA22.</title>
        <authorList>
            <person name="Singh A."/>
            <person name="Jangir P.K."/>
            <person name="Kumari C."/>
            <person name="Sharma R."/>
        </authorList>
    </citation>
    <scope>NUCLEOTIDE SEQUENCE [LARGE SCALE GENOMIC DNA]</scope>
    <source>
        <strain evidence="11 12">RA22</strain>
    </source>
</reference>
<dbReference type="PANTHER" id="PTHR36699:SF1">
    <property type="entry name" value="L,D-TRANSPEPTIDASE YAFK-RELATED"/>
    <property type="match status" value="1"/>
</dbReference>
<dbReference type="GO" id="GO:0071555">
    <property type="term" value="P:cell wall organization"/>
    <property type="evidence" value="ECO:0007669"/>
    <property type="project" value="UniProtKB-UniRule"/>
</dbReference>
<evidence type="ECO:0000313" key="12">
    <source>
        <dbReference type="Proteomes" id="UP000004622"/>
    </source>
</evidence>
<gene>
    <name evidence="11" type="ORF">A33O_20181</name>
</gene>
<dbReference type="InterPro" id="IPR005490">
    <property type="entry name" value="LD_TPept_cat_dom"/>
</dbReference>
<feature type="active site" description="Nucleophile" evidence="7">
    <location>
        <position position="154"/>
    </location>
</feature>
<dbReference type="AlphaFoldDB" id="I5BS09"/>
<proteinExistence type="inferred from homology"/>
<evidence type="ECO:0000256" key="8">
    <source>
        <dbReference type="SAM" id="MobiDB-lite"/>
    </source>
</evidence>
<keyword evidence="5 7" id="KW-0573">Peptidoglycan synthesis</keyword>
<dbReference type="GO" id="GO:0009252">
    <property type="term" value="P:peptidoglycan biosynthetic process"/>
    <property type="evidence" value="ECO:0007669"/>
    <property type="project" value="UniProtKB-UniPathway"/>
</dbReference>
<dbReference type="GO" id="GO:0004180">
    <property type="term" value="F:carboxypeptidase activity"/>
    <property type="evidence" value="ECO:0007669"/>
    <property type="project" value="UniProtKB-ARBA"/>
</dbReference>
<dbReference type="GO" id="GO:0016740">
    <property type="term" value="F:transferase activity"/>
    <property type="evidence" value="ECO:0007669"/>
    <property type="project" value="UniProtKB-KW"/>
</dbReference>
<feature type="domain" description="L,D-TPase catalytic" evidence="10">
    <location>
        <begin position="54"/>
        <end position="185"/>
    </location>
</feature>
<comment type="similarity">
    <text evidence="2">Belongs to the YkuD family.</text>
</comment>
<dbReference type="PANTHER" id="PTHR36699">
    <property type="entry name" value="LD-TRANSPEPTIDASE"/>
    <property type="match status" value="1"/>
</dbReference>
<evidence type="ECO:0000259" key="10">
    <source>
        <dbReference type="PROSITE" id="PS52029"/>
    </source>
</evidence>
<organism evidence="11 12">
    <name type="scientific">Nitratireductor aquibiodomus RA22</name>
    <dbReference type="NCBI Taxonomy" id="1189611"/>
    <lineage>
        <taxon>Bacteria</taxon>
        <taxon>Pseudomonadati</taxon>
        <taxon>Pseudomonadota</taxon>
        <taxon>Alphaproteobacteria</taxon>
        <taxon>Hyphomicrobiales</taxon>
        <taxon>Phyllobacteriaceae</taxon>
        <taxon>Nitratireductor</taxon>
    </lineage>
</organism>
<evidence type="ECO:0000256" key="9">
    <source>
        <dbReference type="SAM" id="SignalP"/>
    </source>
</evidence>
<dbReference type="RefSeq" id="WP_007010262.1">
    <property type="nucleotide sequence ID" value="NZ_AJXZ01000055.1"/>
</dbReference>
<dbReference type="GO" id="GO:0008360">
    <property type="term" value="P:regulation of cell shape"/>
    <property type="evidence" value="ECO:0007669"/>
    <property type="project" value="UniProtKB-UniRule"/>
</dbReference>
<feature type="active site" description="Proton donor/acceptor" evidence="7">
    <location>
        <position position="146"/>
    </location>
</feature>
<evidence type="ECO:0000256" key="7">
    <source>
        <dbReference type="PROSITE-ProRule" id="PRU01373"/>
    </source>
</evidence>
<sequence length="462" mass="52386">MTRLIKYAFLLSTALALAACNETLEDIAPKAERQLPARVVQTMKAKGMSKTSPVMMRIFKEEGKLEVWKAKTNGRYDIIASYDICKWSGQLGPKFTEGDRQAPEGFYTVRPGQMNPKSSYYLAFNIGFPNAYDQANGRTGKHLMVHGACSSAGCYSMTDEQISEIYAFARDSFKGGQREFQVQAFPFRMTAENMVRYRSDPNYDFWKMLKEGYDHFELTKIPPKVDVCGKRYVFNREAVDGERLSPTAACPPMSQPESLLTAYRQYQAQYDIAFNKALKAQSTATRSETIAGHEEARLVADWSKRRARGEKVSRLPPNIPSPTAVAERLSRHRHLLLQQRLRPIRQSLPHAFRMRWKPLQASLNSSSRRKAPPQPWHRCRQKVPFRARHRDRIRVLNAQPPSRLRQRVARPLRCGAAFRTSSAADRDGCTADIRPQGAKLPLAGPESAQAPCRHAARRPALA</sequence>
<keyword evidence="3" id="KW-0808">Transferase</keyword>
<keyword evidence="4 7" id="KW-0133">Cell shape</keyword>
<dbReference type="PROSITE" id="PS52029">
    <property type="entry name" value="LD_TPASE"/>
    <property type="match status" value="1"/>
</dbReference>
<comment type="caution">
    <text evidence="11">The sequence shown here is derived from an EMBL/GenBank/DDBJ whole genome shotgun (WGS) entry which is preliminary data.</text>
</comment>
<evidence type="ECO:0000256" key="3">
    <source>
        <dbReference type="ARBA" id="ARBA00022679"/>
    </source>
</evidence>
<name>I5BS09_9HYPH</name>
<dbReference type="InterPro" id="IPR038063">
    <property type="entry name" value="Transpep_catalytic_dom"/>
</dbReference>
<accession>I5BS09</accession>
<keyword evidence="9" id="KW-0732">Signal</keyword>
<evidence type="ECO:0000256" key="1">
    <source>
        <dbReference type="ARBA" id="ARBA00004752"/>
    </source>
</evidence>